<dbReference type="EMBL" id="FUZT01000002">
    <property type="protein sequence ID" value="SKC49003.1"/>
    <property type="molecule type" value="Genomic_DNA"/>
</dbReference>
<evidence type="ECO:0008006" key="3">
    <source>
        <dbReference type="Google" id="ProtNLM"/>
    </source>
</evidence>
<name>A0A1T5JCR2_9FIRM</name>
<evidence type="ECO:0000313" key="2">
    <source>
        <dbReference type="Proteomes" id="UP000190285"/>
    </source>
</evidence>
<dbReference type="PROSITE" id="PS51257">
    <property type="entry name" value="PROKAR_LIPOPROTEIN"/>
    <property type="match status" value="1"/>
</dbReference>
<keyword evidence="2" id="KW-1185">Reference proteome</keyword>
<gene>
    <name evidence="1" type="ORF">SAMN02194393_01085</name>
</gene>
<protein>
    <recommendedName>
        <fullName evidence="3">Repeat domain-containing protein</fullName>
    </recommendedName>
</protein>
<evidence type="ECO:0000313" key="1">
    <source>
        <dbReference type="EMBL" id="SKC49003.1"/>
    </source>
</evidence>
<accession>A0A1T5JCR2</accession>
<reference evidence="1 2" key="1">
    <citation type="submission" date="2017-02" db="EMBL/GenBank/DDBJ databases">
        <authorList>
            <person name="Peterson S.W."/>
        </authorList>
    </citation>
    <scope>NUCLEOTIDE SEQUENCE [LARGE SCALE GENOMIC DNA]</scope>
    <source>
        <strain evidence="1 2">M1</strain>
    </source>
</reference>
<dbReference type="AlphaFoldDB" id="A0A1T5JCR2"/>
<dbReference type="STRING" id="36842.SAMN02194393_01085"/>
<dbReference type="OrthoDB" id="1743319at2"/>
<sequence length="450" mass="51606">MRKKIMILISILTISLFGGCAIDGSVEKMMKPPKLSISQEEVKNILKDILEPDAELKMPMNGENTSAIQFVNLDEDKEEEILVFYILENDSMPLRTLILDKKEKWNIIDGIKGIGNDFDIVKFGDITGDGTLEAIIGYKGEGFFADKGLSVYDYKDGEVKEIFNNFYSAFASGDLDEDRIDELVLLKSDREEGKAKAELYKYNKSQIRKIDETKMEAYTNYGHIVVGKATENKVGVFVDEGVGAHSCKTELLIMENGKLKNVFWDDEKEFSDKTFRAYFTESQDVDNDGIIEIALLRAPIASGDGSMAGTPWITTWHNWDGNKELIYKSQSFFDYSLGFYFDFPEKWGVNIAIDGSDPNLYKEEQWIRFNYYDEENEEKHPLLTIEAINNNKWEEKQKEYEDKNLNYFKLGNKADKIYIGILEENTENSTVSEMILDIEEVKANFNIIDK</sequence>
<dbReference type="Proteomes" id="UP000190285">
    <property type="component" value="Unassembled WGS sequence"/>
</dbReference>
<organism evidence="1 2">
    <name type="scientific">Maledivibacter halophilus</name>
    <dbReference type="NCBI Taxonomy" id="36842"/>
    <lineage>
        <taxon>Bacteria</taxon>
        <taxon>Bacillati</taxon>
        <taxon>Bacillota</taxon>
        <taxon>Clostridia</taxon>
        <taxon>Peptostreptococcales</taxon>
        <taxon>Caminicellaceae</taxon>
        <taxon>Maledivibacter</taxon>
    </lineage>
</organism>
<dbReference type="RefSeq" id="WP_079489921.1">
    <property type="nucleotide sequence ID" value="NZ_FUZT01000002.1"/>
</dbReference>
<dbReference type="InterPro" id="IPR028994">
    <property type="entry name" value="Integrin_alpha_N"/>
</dbReference>
<dbReference type="SUPFAM" id="SSF69318">
    <property type="entry name" value="Integrin alpha N-terminal domain"/>
    <property type="match status" value="1"/>
</dbReference>
<proteinExistence type="predicted"/>